<keyword evidence="3" id="KW-0436">Ligase</keyword>
<dbReference type="GO" id="GO:0005737">
    <property type="term" value="C:cytoplasm"/>
    <property type="evidence" value="ECO:0007669"/>
    <property type="project" value="TreeGrafter"/>
</dbReference>
<comment type="similarity">
    <text evidence="4">Belongs to the NRP synthetase family.</text>
</comment>
<dbReference type="PANTHER" id="PTHR45527">
    <property type="entry name" value="NONRIBOSOMAL PEPTIDE SYNTHETASE"/>
    <property type="match status" value="1"/>
</dbReference>
<dbReference type="InterPro" id="IPR010071">
    <property type="entry name" value="AA_adenyl_dom"/>
</dbReference>
<dbReference type="InterPro" id="IPR045851">
    <property type="entry name" value="AMP-bd_C_sf"/>
</dbReference>
<feature type="domain" description="AMP-dependent synthetase/ligase" evidence="5">
    <location>
        <begin position="5"/>
        <end position="332"/>
    </location>
</feature>
<keyword evidence="2" id="KW-0597">Phosphoprotein</keyword>
<gene>
    <name evidence="6" type="ORF">BT96DRAFT_1055051</name>
</gene>
<dbReference type="GO" id="GO:0043041">
    <property type="term" value="P:amino acid activation for nonribosomal peptide biosynthetic process"/>
    <property type="evidence" value="ECO:0007669"/>
    <property type="project" value="TreeGrafter"/>
</dbReference>
<evidence type="ECO:0000313" key="7">
    <source>
        <dbReference type="Proteomes" id="UP000799118"/>
    </source>
</evidence>
<dbReference type="EMBL" id="ML769402">
    <property type="protein sequence ID" value="KAE9406462.1"/>
    <property type="molecule type" value="Genomic_DNA"/>
</dbReference>
<evidence type="ECO:0000259" key="5">
    <source>
        <dbReference type="Pfam" id="PF00501"/>
    </source>
</evidence>
<sequence length="541" mass="59875">MHRFNESITYRDLDVQSNRLARRLREQNIHPGSRVCILARRSIALVAGILAVLKSGAQYVPLDAVTITDETLEFVLEDSTPGMVLVMEDYLHRVSQSAVPVMCLEKSIIEDELARFDSSPVEDVSSSLDGAYCIYTSGTTGRPKGVSVRHEGVTNVISGAPANVGMRRGMRVAQLLNIAFDMGAWEILGSMYNGCTLCLRGDRFNDWIAVLKTVNIVISTPSMLLRHDPQDYPNIQHVIVGGEPCPQSLADKWAAYTSFNNCCGPTEISICNTVQPHTVGYPLSIGKPIPNTNVYILSSDDSDDITSAPEALPIGHVGCMWVGGLGTNTGYLNLPEKTAERWRKDPFVGDRLMFNTGDLGRWREDGQLDHMGRVDDQVKVKGFRVELDGVSAAMQTCQEVSRSVALLIESEIWGFVTPSTVDTTLVREAVAKIQPYYAVPAHFLAVDDFPYTRNGKVDKRALRSLALSDPLPQDITPYEPMVWEEGTLELSPDHEKSSVQWKLTSLGENLGNLFQVDGQHTKRAELLPRLVDSRNIIWAQQ</sequence>
<keyword evidence="7" id="KW-1185">Reference proteome</keyword>
<proteinExistence type="inferred from homology"/>
<dbReference type="FunFam" id="3.40.50.980:FF:000001">
    <property type="entry name" value="Non-ribosomal peptide synthetase"/>
    <property type="match status" value="1"/>
</dbReference>
<accession>A0A6A4I3P3</accession>
<dbReference type="Proteomes" id="UP000799118">
    <property type="component" value="Unassembled WGS sequence"/>
</dbReference>
<keyword evidence="1" id="KW-0596">Phosphopantetheine</keyword>
<organism evidence="6 7">
    <name type="scientific">Gymnopus androsaceus JB14</name>
    <dbReference type="NCBI Taxonomy" id="1447944"/>
    <lineage>
        <taxon>Eukaryota</taxon>
        <taxon>Fungi</taxon>
        <taxon>Dikarya</taxon>
        <taxon>Basidiomycota</taxon>
        <taxon>Agaricomycotina</taxon>
        <taxon>Agaricomycetes</taxon>
        <taxon>Agaricomycetidae</taxon>
        <taxon>Agaricales</taxon>
        <taxon>Marasmiineae</taxon>
        <taxon>Omphalotaceae</taxon>
        <taxon>Gymnopus</taxon>
    </lineage>
</organism>
<dbReference type="GO" id="GO:0016874">
    <property type="term" value="F:ligase activity"/>
    <property type="evidence" value="ECO:0007669"/>
    <property type="project" value="UniProtKB-KW"/>
</dbReference>
<dbReference type="OrthoDB" id="416786at2759"/>
<evidence type="ECO:0000256" key="2">
    <source>
        <dbReference type="ARBA" id="ARBA00022553"/>
    </source>
</evidence>
<reference evidence="6" key="1">
    <citation type="journal article" date="2019" name="Environ. Microbiol.">
        <title>Fungal ecological strategies reflected in gene transcription - a case study of two litter decomposers.</title>
        <authorList>
            <person name="Barbi F."/>
            <person name="Kohler A."/>
            <person name="Barry K."/>
            <person name="Baskaran P."/>
            <person name="Daum C."/>
            <person name="Fauchery L."/>
            <person name="Ihrmark K."/>
            <person name="Kuo A."/>
            <person name="LaButti K."/>
            <person name="Lipzen A."/>
            <person name="Morin E."/>
            <person name="Grigoriev I.V."/>
            <person name="Henrissat B."/>
            <person name="Lindahl B."/>
            <person name="Martin F."/>
        </authorList>
    </citation>
    <scope>NUCLEOTIDE SEQUENCE</scope>
    <source>
        <strain evidence="6">JB14</strain>
    </source>
</reference>
<dbReference type="GO" id="GO:0044550">
    <property type="term" value="P:secondary metabolite biosynthetic process"/>
    <property type="evidence" value="ECO:0007669"/>
    <property type="project" value="TreeGrafter"/>
</dbReference>
<evidence type="ECO:0000256" key="1">
    <source>
        <dbReference type="ARBA" id="ARBA00022450"/>
    </source>
</evidence>
<dbReference type="Gene3D" id="3.30.300.30">
    <property type="match status" value="1"/>
</dbReference>
<name>A0A6A4I3P3_9AGAR</name>
<dbReference type="Gene3D" id="3.40.50.12780">
    <property type="entry name" value="N-terminal domain of ligase-like"/>
    <property type="match status" value="1"/>
</dbReference>
<dbReference type="GO" id="GO:0031177">
    <property type="term" value="F:phosphopantetheine binding"/>
    <property type="evidence" value="ECO:0007669"/>
    <property type="project" value="TreeGrafter"/>
</dbReference>
<dbReference type="PANTHER" id="PTHR45527:SF11">
    <property type="entry name" value="NONRIBOSOMAL PEPTIDE SYNTHETASE 5"/>
    <property type="match status" value="1"/>
</dbReference>
<dbReference type="SUPFAM" id="SSF56801">
    <property type="entry name" value="Acetyl-CoA synthetase-like"/>
    <property type="match status" value="1"/>
</dbReference>
<evidence type="ECO:0000256" key="4">
    <source>
        <dbReference type="ARBA" id="ARBA00029454"/>
    </source>
</evidence>
<protein>
    <submittedName>
        <fullName evidence="6">Acetyl-CoA synthetase-like protein</fullName>
    </submittedName>
</protein>
<dbReference type="AlphaFoldDB" id="A0A6A4I3P3"/>
<dbReference type="InterPro" id="IPR000873">
    <property type="entry name" value="AMP-dep_synth/lig_dom"/>
</dbReference>
<dbReference type="InterPro" id="IPR042099">
    <property type="entry name" value="ANL_N_sf"/>
</dbReference>
<evidence type="ECO:0000256" key="3">
    <source>
        <dbReference type="ARBA" id="ARBA00022598"/>
    </source>
</evidence>
<evidence type="ECO:0000313" key="6">
    <source>
        <dbReference type="EMBL" id="KAE9406462.1"/>
    </source>
</evidence>
<dbReference type="Pfam" id="PF00501">
    <property type="entry name" value="AMP-binding"/>
    <property type="match status" value="1"/>
</dbReference>
<dbReference type="NCBIfam" id="TIGR01733">
    <property type="entry name" value="AA-adenyl-dom"/>
    <property type="match status" value="1"/>
</dbReference>